<comment type="caution">
    <text evidence="14">The sequence shown here is derived from an EMBL/GenBank/DDBJ whole genome shotgun (WGS) entry which is preliminary data.</text>
</comment>
<evidence type="ECO:0000256" key="12">
    <source>
        <dbReference type="SAM" id="MobiDB-lite"/>
    </source>
</evidence>
<evidence type="ECO:0000256" key="10">
    <source>
        <dbReference type="ARBA" id="ARBA00047899"/>
    </source>
</evidence>
<dbReference type="EC" id="2.7.11.1" evidence="2"/>
<keyword evidence="7" id="KW-0418">Kinase</keyword>
<dbReference type="EMBL" id="VXRG01000078">
    <property type="protein sequence ID" value="MXY93644.1"/>
    <property type="molecule type" value="Genomic_DNA"/>
</dbReference>
<evidence type="ECO:0000256" key="2">
    <source>
        <dbReference type="ARBA" id="ARBA00012513"/>
    </source>
</evidence>
<feature type="region of interest" description="Disordered" evidence="12">
    <location>
        <begin position="1"/>
        <end position="28"/>
    </location>
</feature>
<evidence type="ECO:0000256" key="7">
    <source>
        <dbReference type="ARBA" id="ARBA00022777"/>
    </source>
</evidence>
<organism evidence="14">
    <name type="scientific">Caldilineaceae bacterium SB0664_bin_27</name>
    <dbReference type="NCBI Taxonomy" id="2605260"/>
    <lineage>
        <taxon>Bacteria</taxon>
        <taxon>Bacillati</taxon>
        <taxon>Chloroflexota</taxon>
        <taxon>Caldilineae</taxon>
        <taxon>Caldilineales</taxon>
        <taxon>Caldilineaceae</taxon>
    </lineage>
</organism>
<accession>A0A6B0YRD7</accession>
<dbReference type="InterPro" id="IPR051272">
    <property type="entry name" value="RIO-type_Ser/Thr_kinase"/>
</dbReference>
<evidence type="ECO:0000256" key="6">
    <source>
        <dbReference type="ARBA" id="ARBA00022741"/>
    </source>
</evidence>
<dbReference type="InterPro" id="IPR000687">
    <property type="entry name" value="RIO_kinase"/>
</dbReference>
<dbReference type="GO" id="GO:0004674">
    <property type="term" value="F:protein serine/threonine kinase activity"/>
    <property type="evidence" value="ECO:0007669"/>
    <property type="project" value="UniProtKB-KW"/>
</dbReference>
<dbReference type="SMART" id="SM00090">
    <property type="entry name" value="RIO"/>
    <property type="match status" value="1"/>
</dbReference>
<keyword evidence="4" id="KW-0808">Transferase</keyword>
<gene>
    <name evidence="14" type="ORF">F4Y42_09365</name>
</gene>
<evidence type="ECO:0000256" key="4">
    <source>
        <dbReference type="ARBA" id="ARBA00022679"/>
    </source>
</evidence>
<keyword evidence="8" id="KW-0067">ATP-binding</keyword>
<name>A0A6B0YRD7_9CHLR</name>
<comment type="catalytic activity">
    <reaction evidence="10">
        <text>L-threonyl-[protein] + ATP = O-phospho-L-threonyl-[protein] + ADP + H(+)</text>
        <dbReference type="Rhea" id="RHEA:46608"/>
        <dbReference type="Rhea" id="RHEA-COMP:11060"/>
        <dbReference type="Rhea" id="RHEA-COMP:11605"/>
        <dbReference type="ChEBI" id="CHEBI:15378"/>
        <dbReference type="ChEBI" id="CHEBI:30013"/>
        <dbReference type="ChEBI" id="CHEBI:30616"/>
        <dbReference type="ChEBI" id="CHEBI:61977"/>
        <dbReference type="ChEBI" id="CHEBI:456216"/>
        <dbReference type="EC" id="2.7.11.1"/>
    </reaction>
</comment>
<dbReference type="Gene3D" id="3.30.200.20">
    <property type="entry name" value="Phosphorylase Kinase, domain 1"/>
    <property type="match status" value="1"/>
</dbReference>
<proteinExistence type="inferred from homology"/>
<evidence type="ECO:0000256" key="3">
    <source>
        <dbReference type="ARBA" id="ARBA00022527"/>
    </source>
</evidence>
<evidence type="ECO:0000259" key="13">
    <source>
        <dbReference type="PROSITE" id="PS50011"/>
    </source>
</evidence>
<reference evidence="14" key="1">
    <citation type="submission" date="2019-09" db="EMBL/GenBank/DDBJ databases">
        <title>Characterisation of the sponge microbiome using genome-centric metagenomics.</title>
        <authorList>
            <person name="Engelberts J.P."/>
            <person name="Robbins S.J."/>
            <person name="De Goeij J.M."/>
            <person name="Aranda M."/>
            <person name="Bell S.C."/>
            <person name="Webster N.S."/>
        </authorList>
    </citation>
    <scope>NUCLEOTIDE SEQUENCE</scope>
    <source>
        <strain evidence="14">SB0664_bin_27</strain>
    </source>
</reference>
<dbReference type="PROSITE" id="PS50011">
    <property type="entry name" value="PROTEIN_KINASE_DOM"/>
    <property type="match status" value="1"/>
</dbReference>
<dbReference type="InterPro" id="IPR018934">
    <property type="entry name" value="RIO_dom"/>
</dbReference>
<dbReference type="GO" id="GO:0046872">
    <property type="term" value="F:metal ion binding"/>
    <property type="evidence" value="ECO:0007669"/>
    <property type="project" value="UniProtKB-KW"/>
</dbReference>
<keyword evidence="5" id="KW-0479">Metal-binding</keyword>
<keyword evidence="3" id="KW-0723">Serine/threonine-protein kinase</keyword>
<dbReference type="PANTHER" id="PTHR45723">
    <property type="entry name" value="SERINE/THREONINE-PROTEIN KINASE RIO1"/>
    <property type="match status" value="1"/>
</dbReference>
<sequence>MKEQEERDSDNRDQSQNDDDSSLQDSDLRWEEEQAELEYYERKFRLAEPSFPLAREPKNERQRFEMHRAEVQQVAEVADLESIWDITYTPARFEGVFLKTSLRPFYLQDQIVDVMAQVKGGKEANVYLCRAHSSVGVEWIAAKVYRPRQFRNLRNDAMYREGRHFLTAEDGRPQAVNPRDDRTKRAVEKKSVFGVQVRHTSWLMYEFSALQTLYEAGVPVPKPYGVGDNAILVEYIGDEQVAAPTLHETRLEDDEAGPLFDRTLKSIAVMLENGLAHGDLSAYNILYWQGEIKLIDFPQVIDIHANRSAHSVLKRDVERVCQYFRRYGIRVDHSAMAEDLWERYAAHDPDDLSADISRLLSTEAEEDFEEGEDQE</sequence>
<feature type="domain" description="Protein kinase" evidence="13">
    <location>
        <begin position="112"/>
        <end position="375"/>
    </location>
</feature>
<dbReference type="InterPro" id="IPR011009">
    <property type="entry name" value="Kinase-like_dom_sf"/>
</dbReference>
<evidence type="ECO:0000313" key="14">
    <source>
        <dbReference type="EMBL" id="MXY93644.1"/>
    </source>
</evidence>
<evidence type="ECO:0000256" key="5">
    <source>
        <dbReference type="ARBA" id="ARBA00022723"/>
    </source>
</evidence>
<dbReference type="AlphaFoldDB" id="A0A6B0YRD7"/>
<evidence type="ECO:0000256" key="9">
    <source>
        <dbReference type="ARBA" id="ARBA00022842"/>
    </source>
</evidence>
<evidence type="ECO:0000256" key="11">
    <source>
        <dbReference type="ARBA" id="ARBA00048679"/>
    </source>
</evidence>
<evidence type="ECO:0000256" key="1">
    <source>
        <dbReference type="ARBA" id="ARBA00009196"/>
    </source>
</evidence>
<dbReference type="Pfam" id="PF01163">
    <property type="entry name" value="RIO1"/>
    <property type="match status" value="1"/>
</dbReference>
<comment type="similarity">
    <text evidence="1">Belongs to the protein kinase superfamily. RIO-type Ser/Thr kinase family.</text>
</comment>
<dbReference type="SUPFAM" id="SSF56112">
    <property type="entry name" value="Protein kinase-like (PK-like)"/>
    <property type="match status" value="1"/>
</dbReference>
<comment type="catalytic activity">
    <reaction evidence="11">
        <text>L-seryl-[protein] + ATP = O-phospho-L-seryl-[protein] + ADP + H(+)</text>
        <dbReference type="Rhea" id="RHEA:17989"/>
        <dbReference type="Rhea" id="RHEA-COMP:9863"/>
        <dbReference type="Rhea" id="RHEA-COMP:11604"/>
        <dbReference type="ChEBI" id="CHEBI:15378"/>
        <dbReference type="ChEBI" id="CHEBI:29999"/>
        <dbReference type="ChEBI" id="CHEBI:30616"/>
        <dbReference type="ChEBI" id="CHEBI:83421"/>
        <dbReference type="ChEBI" id="CHEBI:456216"/>
        <dbReference type="EC" id="2.7.11.1"/>
    </reaction>
</comment>
<protein>
    <recommendedName>
        <fullName evidence="2">non-specific serine/threonine protein kinase</fullName>
        <ecNumber evidence="2">2.7.11.1</ecNumber>
    </recommendedName>
</protein>
<keyword evidence="6" id="KW-0547">Nucleotide-binding</keyword>
<keyword evidence="9" id="KW-0460">Magnesium</keyword>
<dbReference type="InterPro" id="IPR000719">
    <property type="entry name" value="Prot_kinase_dom"/>
</dbReference>
<feature type="compositionally biased region" description="Basic and acidic residues" evidence="12">
    <location>
        <begin position="1"/>
        <end position="15"/>
    </location>
</feature>
<evidence type="ECO:0000256" key="8">
    <source>
        <dbReference type="ARBA" id="ARBA00022840"/>
    </source>
</evidence>
<dbReference type="Gene3D" id="1.10.510.10">
    <property type="entry name" value="Transferase(Phosphotransferase) domain 1"/>
    <property type="match status" value="1"/>
</dbReference>
<dbReference type="GO" id="GO:0005524">
    <property type="term" value="F:ATP binding"/>
    <property type="evidence" value="ECO:0007669"/>
    <property type="project" value="UniProtKB-KW"/>
</dbReference>